<dbReference type="Pfam" id="PF01697">
    <property type="entry name" value="Glyco_transf_92"/>
    <property type="match status" value="1"/>
</dbReference>
<gene>
    <name evidence="7" type="ORF">BOKJ2_LOCUS5209</name>
</gene>
<evidence type="ECO:0000256" key="1">
    <source>
        <dbReference type="ARBA" id="ARBA00004606"/>
    </source>
</evidence>
<dbReference type="Proteomes" id="UP000614601">
    <property type="component" value="Unassembled WGS sequence"/>
</dbReference>
<dbReference type="OrthoDB" id="2019572at2759"/>
<evidence type="ECO:0000256" key="4">
    <source>
        <dbReference type="ARBA" id="ARBA00022679"/>
    </source>
</evidence>
<dbReference type="AlphaFoldDB" id="A0A811KC17"/>
<organism evidence="7 8">
    <name type="scientific">Bursaphelenchus okinawaensis</name>
    <dbReference type="NCBI Taxonomy" id="465554"/>
    <lineage>
        <taxon>Eukaryota</taxon>
        <taxon>Metazoa</taxon>
        <taxon>Ecdysozoa</taxon>
        <taxon>Nematoda</taxon>
        <taxon>Chromadorea</taxon>
        <taxon>Rhabditida</taxon>
        <taxon>Tylenchina</taxon>
        <taxon>Tylenchomorpha</taxon>
        <taxon>Aphelenchoidea</taxon>
        <taxon>Aphelenchoididae</taxon>
        <taxon>Bursaphelenchus</taxon>
    </lineage>
</organism>
<reference evidence="7" key="1">
    <citation type="submission" date="2020-09" db="EMBL/GenBank/DDBJ databases">
        <authorList>
            <person name="Kikuchi T."/>
        </authorList>
    </citation>
    <scope>NUCLEOTIDE SEQUENCE</scope>
    <source>
        <strain evidence="7">SH1</strain>
    </source>
</reference>
<dbReference type="PANTHER" id="PTHR46671">
    <property type="entry name" value="PROTEIN CBG11221"/>
    <property type="match status" value="1"/>
</dbReference>
<dbReference type="Pfam" id="PF02485">
    <property type="entry name" value="Branch"/>
    <property type="match status" value="1"/>
</dbReference>
<dbReference type="InterPro" id="IPR003406">
    <property type="entry name" value="Glyco_trans_14"/>
</dbReference>
<evidence type="ECO:0000256" key="6">
    <source>
        <dbReference type="ARBA" id="ARBA00023180"/>
    </source>
</evidence>
<proteinExistence type="inferred from homology"/>
<evidence type="ECO:0008006" key="9">
    <source>
        <dbReference type="Google" id="ProtNLM"/>
    </source>
</evidence>
<dbReference type="InterPro" id="IPR008166">
    <property type="entry name" value="Glyco_transf_92"/>
</dbReference>
<sequence>MFYYDNWPVLITALEMYAASGVSVFNLPIMNIIKEIYDVLKLYEAQINLNIEFGIVIPNIPGYNPSAQTAAISQRMCYNECFYKYREAAEFILFADLDEVIIATTGNLLVEARQYHFQYPEITGFEFLWKNAEYNKVSSPSTFSPNDIFNRLKLDKIQGVGMSIVIPKKLPFSPLHSVRGMQYNGVELKSMNVKEKDGFTLRLRNVRPEPIRTEQYPQEILDFFLTTVSTNFLKRKEDSSFKKALDNLPRESFFALQLKACKTKSYNNQAIACSEYYSLQNCDLDFTNSPKSLAVQADYTKHRYNKLNVYSCSNRQIVYKENCKFELPEPLVFLITNSLLSGPKPFKRPPGTEHLQCEWVYDGQHPEYVKQLADNRTTFVDPEEDHELPTDCASIRNRHNWNKRPLSQEEADFPIAIARTIYGDYFYQEMTLAAIYQPQNHYCLSLDVDVSEVNKKRFHNLASCFPNIVIPPVERKMNSDGYNIDLANLDCLKALTTKNKKWKYVAVLHSYDLILRTNAEIVQIYKWLNGANDISITNGGPHRVSRFVNWTVNNVKLFKKESKYHKHFETNDVQLTFVRADNKNKMSLSREAVDFMLKEMDIERLINMINNRWVVGTDEVVFGTLLSMPQLMIPGHFTQECIIQMRLNMYATNHATFGNPKYCFSNKFVNNVCVFGIEDLVKHVHYVKHISIKKLLPSFDLNAVVCEVENTYQRTHGIVPYQPLNRDYYTSLQHTCKTIEFAPYELNCCLVLKHTFATPLRPGLGMVL</sequence>
<evidence type="ECO:0000313" key="8">
    <source>
        <dbReference type="Proteomes" id="UP000614601"/>
    </source>
</evidence>
<evidence type="ECO:0000256" key="3">
    <source>
        <dbReference type="ARBA" id="ARBA00022676"/>
    </source>
</evidence>
<dbReference type="PANTHER" id="PTHR46671:SF7">
    <property type="entry name" value="CORE-2_I-BRANCHING ENZYME"/>
    <property type="match status" value="1"/>
</dbReference>
<comment type="caution">
    <text evidence="7">The sequence shown here is derived from an EMBL/GenBank/DDBJ whole genome shotgun (WGS) entry which is preliminary data.</text>
</comment>
<keyword evidence="4" id="KW-0808">Transferase</keyword>
<comment type="similarity">
    <text evidence="2">Belongs to the glycosyltransferase 92 family.</text>
</comment>
<evidence type="ECO:0000313" key="7">
    <source>
        <dbReference type="EMBL" id="CAD5213671.1"/>
    </source>
</evidence>
<dbReference type="Proteomes" id="UP000783686">
    <property type="component" value="Unassembled WGS sequence"/>
</dbReference>
<keyword evidence="8" id="KW-1185">Reference proteome</keyword>
<dbReference type="EMBL" id="CAJFDH010000003">
    <property type="protein sequence ID" value="CAD5213671.1"/>
    <property type="molecule type" value="Genomic_DNA"/>
</dbReference>
<comment type="subcellular location">
    <subcellularLocation>
        <location evidence="1">Membrane</location>
        <topology evidence="1">Single-pass type II membrane protein</topology>
    </subcellularLocation>
</comment>
<keyword evidence="6" id="KW-0325">Glycoprotein</keyword>
<name>A0A811KC17_9BILA</name>
<accession>A0A811KC17</accession>
<keyword evidence="5" id="KW-0472">Membrane</keyword>
<evidence type="ECO:0000256" key="2">
    <source>
        <dbReference type="ARBA" id="ARBA00007647"/>
    </source>
</evidence>
<protein>
    <recommendedName>
        <fullName evidence="9">Glycosyltransferase family 92 protein</fullName>
    </recommendedName>
</protein>
<dbReference type="GO" id="GO:0016757">
    <property type="term" value="F:glycosyltransferase activity"/>
    <property type="evidence" value="ECO:0007669"/>
    <property type="project" value="UniProtKB-KW"/>
</dbReference>
<keyword evidence="3" id="KW-0328">Glycosyltransferase</keyword>
<evidence type="ECO:0000256" key="5">
    <source>
        <dbReference type="ARBA" id="ARBA00023136"/>
    </source>
</evidence>
<dbReference type="GO" id="GO:0016020">
    <property type="term" value="C:membrane"/>
    <property type="evidence" value="ECO:0007669"/>
    <property type="project" value="UniProtKB-SubCell"/>
</dbReference>
<dbReference type="EMBL" id="CAJFCW020000003">
    <property type="protein sequence ID" value="CAG9101337.1"/>
    <property type="molecule type" value="Genomic_DNA"/>
</dbReference>